<evidence type="ECO:0000313" key="2">
    <source>
        <dbReference type="EMBL" id="CAG8479922.1"/>
    </source>
</evidence>
<evidence type="ECO:0000313" key="3">
    <source>
        <dbReference type="Proteomes" id="UP000789759"/>
    </source>
</evidence>
<dbReference type="EMBL" id="CAJVQA010000541">
    <property type="protein sequence ID" value="CAG8479922.1"/>
    <property type="molecule type" value="Genomic_DNA"/>
</dbReference>
<proteinExistence type="predicted"/>
<name>A0A9N8ZA96_9GLOM</name>
<dbReference type="SUPFAM" id="SSF52047">
    <property type="entry name" value="RNI-like"/>
    <property type="match status" value="1"/>
</dbReference>
<dbReference type="Gene3D" id="3.80.10.10">
    <property type="entry name" value="Ribonuclease Inhibitor"/>
    <property type="match status" value="4"/>
</dbReference>
<reference evidence="2" key="1">
    <citation type="submission" date="2021-06" db="EMBL/GenBank/DDBJ databases">
        <authorList>
            <person name="Kallberg Y."/>
            <person name="Tangrot J."/>
            <person name="Rosling A."/>
        </authorList>
    </citation>
    <scope>NUCLEOTIDE SEQUENCE</scope>
    <source>
        <strain evidence="2">FL966</strain>
    </source>
</reference>
<dbReference type="InterPro" id="IPR001611">
    <property type="entry name" value="Leu-rich_rpt"/>
</dbReference>
<accession>A0A9N8ZA96</accession>
<organism evidence="2 3">
    <name type="scientific">Cetraspora pellucida</name>
    <dbReference type="NCBI Taxonomy" id="1433469"/>
    <lineage>
        <taxon>Eukaryota</taxon>
        <taxon>Fungi</taxon>
        <taxon>Fungi incertae sedis</taxon>
        <taxon>Mucoromycota</taxon>
        <taxon>Glomeromycotina</taxon>
        <taxon>Glomeromycetes</taxon>
        <taxon>Diversisporales</taxon>
        <taxon>Gigasporaceae</taxon>
        <taxon>Cetraspora</taxon>
    </lineage>
</organism>
<gene>
    <name evidence="2" type="ORF">CPELLU_LOCUS1470</name>
</gene>
<dbReference type="PANTHER" id="PTHR24111:SF0">
    <property type="entry name" value="LEUCINE-RICH REPEAT-CONTAINING PROTEIN"/>
    <property type="match status" value="1"/>
</dbReference>
<dbReference type="AlphaFoldDB" id="A0A9N8ZA96"/>
<sequence>MSKKTVLRRLSESLGISSLGLPRTRSLSSVISSPKKPQASTVAQSYGTSYTLDRYLTNEGHRLVASYFRLNQTQKHIQKGTFHQITEKELDELIDSYNGITTLAFETLNYQHLSLTLAECKLLAKLLNYNAITNIHTLNLSRNRLSGSSLRVILDALQKNTTVSFLDLSFNMISDNESKWLGKLLKKNNSIKELSLAFNKIGCDGARRISKALKINSTLKRLSLEANRLNTQGGLFVSDMLKVNRTLKYLHLGSNNLQFVGIQGIAEALRVNESLVSLSLDVNNIAISGSKLLADALTINKTLTHLYMPRNNIGDEGLKHLCQALLLNTSLTYLDVEFNNIGIHGNTEGSSVLGKLLENHVVPRAINLSHNPIGSSGCEALFVGFHKNKTLESMVLSYCSIGFEGINAVAEALKSNQCLQNLSLYKNSNIGADGHLVLAKALEQNTNLKRVQLDYNFEDWEAVGNLIQGYLTRNILLQQEKYDVACRILKAARIMLNTSAYRTTTTNNSTPLAISRRSFSIRSNISNSIILSSPFVISFMYLPFEIQEKILVSLDTNQVLTQHQAIIILNWSVRKDTLGKSMEEFLIRTFGAYYPLTNDIRLWPTEANDKDALIFDRF</sequence>
<dbReference type="InterPro" id="IPR052201">
    <property type="entry name" value="LRR-containing_regulator"/>
</dbReference>
<keyword evidence="1" id="KW-0677">Repeat</keyword>
<evidence type="ECO:0000256" key="1">
    <source>
        <dbReference type="ARBA" id="ARBA00022737"/>
    </source>
</evidence>
<comment type="caution">
    <text evidence="2">The sequence shown here is derived from an EMBL/GenBank/DDBJ whole genome shotgun (WGS) entry which is preliminary data.</text>
</comment>
<dbReference type="SMART" id="SM00368">
    <property type="entry name" value="LRR_RI"/>
    <property type="match status" value="11"/>
</dbReference>
<dbReference type="InterPro" id="IPR032675">
    <property type="entry name" value="LRR_dom_sf"/>
</dbReference>
<dbReference type="Proteomes" id="UP000789759">
    <property type="component" value="Unassembled WGS sequence"/>
</dbReference>
<keyword evidence="3" id="KW-1185">Reference proteome</keyword>
<dbReference type="OrthoDB" id="333024at2759"/>
<dbReference type="Pfam" id="PF13516">
    <property type="entry name" value="LRR_6"/>
    <property type="match status" value="5"/>
</dbReference>
<protein>
    <submittedName>
        <fullName evidence="2">17257_t:CDS:1</fullName>
    </submittedName>
</protein>
<dbReference type="PANTHER" id="PTHR24111">
    <property type="entry name" value="LEUCINE-RICH REPEAT-CONTAINING PROTEIN 34"/>
    <property type="match status" value="1"/>
</dbReference>